<reference evidence="4 5" key="1">
    <citation type="submission" date="2019-01" db="EMBL/GenBank/DDBJ databases">
        <authorList>
            <person name="Sayadi A."/>
        </authorList>
    </citation>
    <scope>NUCLEOTIDE SEQUENCE [LARGE SCALE GENOMIC DNA]</scope>
</reference>
<dbReference type="SUPFAM" id="SSF53098">
    <property type="entry name" value="Ribonuclease H-like"/>
    <property type="match status" value="1"/>
</dbReference>
<accession>A0A653BUG7</accession>
<gene>
    <name evidence="4" type="ORF">CALMAC_LOCUS3837</name>
</gene>
<keyword evidence="5" id="KW-1185">Reference proteome</keyword>
<dbReference type="Pfam" id="PF05699">
    <property type="entry name" value="Dimer_Tnp_hAT"/>
    <property type="match status" value="1"/>
</dbReference>
<dbReference type="Pfam" id="PF14291">
    <property type="entry name" value="DUF4371"/>
    <property type="match status" value="1"/>
</dbReference>
<protein>
    <recommendedName>
        <fullName evidence="6">TTF-type domain-containing protein</fullName>
    </recommendedName>
</protein>
<feature type="domain" description="DUF4371" evidence="3">
    <location>
        <begin position="82"/>
        <end position="309"/>
    </location>
</feature>
<dbReference type="PANTHER" id="PTHR45749:SF14">
    <property type="entry name" value="TTF-TYPE DOMAIN-CONTAINING PROTEIN"/>
    <property type="match status" value="1"/>
</dbReference>
<dbReference type="OrthoDB" id="6762374at2759"/>
<dbReference type="InterPro" id="IPR025398">
    <property type="entry name" value="DUF4371"/>
</dbReference>
<evidence type="ECO:0000313" key="5">
    <source>
        <dbReference type="Proteomes" id="UP000410492"/>
    </source>
</evidence>
<dbReference type="AlphaFoldDB" id="A0A653BUG7"/>
<sequence>MTQYKSNSISVKAPDTDRHSIPNTKDKHRKGRKFLPKWSATYPWLQESEEKNGSAICTICTEAVTANLPLPADPGSQQTKEAFVSIGFSQWNHAHDTFKNHEKSKFHFASVQALHSMKKTKPVIQQLSDGKLKEMKEARIALRKIFESIIFLSKEGLPFRGSFHKEGSFEDSKFNELLKLRANDVPELDKWLKRSNQKWLHHSIVEEILKILSDSVLNGILQAVRNAKYYSIMVDETSDISRLEQVSLCLRHVDEKLNVTEDFVGFYETKNTKSETLFSIVKDVLTRYNLDLKDVRGQSFDGAANVSGDKIGLQTRIREENPLALFVHCVPHRLNLSVQDALTGIQSVRDFIGTVKQLITFVRDSPRRLDIFKNLQNEGSPALMKYCPTRWCVRIKSLKTVRDNYKPLMEFFGEILDDSSMDSTVTASASSYLYKLESFDFFFHLKALICIFERVETLNTVLQKIDLNLTESHAHVKRTMQSLQDCRNNDFPKFWLDVTTEANKIDLQLPSLPRIRKAPKRYDSHSSPHVFANPEELYRKLFFELLDLSVTSLDSRFQSSTIRLLNDFENFVVKTTQCPEKVISFYKTENFDADRLTLHRDMVYDLMKNNASKYGIPNSLADVVNYLKENLDVVNLVPELTKLIRILLTIPVSTCTCERSFSAMRRLKSYLRSTLKAERLNHFSILHIHRDLISEIDIEVLMDEFIGRAQGRINTFAR</sequence>
<evidence type="ECO:0000313" key="4">
    <source>
        <dbReference type="EMBL" id="VEN39225.1"/>
    </source>
</evidence>
<feature type="compositionally biased region" description="Polar residues" evidence="1">
    <location>
        <begin position="1"/>
        <end position="10"/>
    </location>
</feature>
<dbReference type="InterPro" id="IPR012337">
    <property type="entry name" value="RNaseH-like_sf"/>
</dbReference>
<evidence type="ECO:0000259" key="2">
    <source>
        <dbReference type="Pfam" id="PF05699"/>
    </source>
</evidence>
<dbReference type="EMBL" id="CAACVG010005353">
    <property type="protein sequence ID" value="VEN39225.1"/>
    <property type="molecule type" value="Genomic_DNA"/>
</dbReference>
<feature type="domain" description="HAT C-terminal dimerisation" evidence="2">
    <location>
        <begin position="620"/>
        <end position="691"/>
    </location>
</feature>
<dbReference type="Proteomes" id="UP000410492">
    <property type="component" value="Unassembled WGS sequence"/>
</dbReference>
<proteinExistence type="predicted"/>
<evidence type="ECO:0008006" key="6">
    <source>
        <dbReference type="Google" id="ProtNLM"/>
    </source>
</evidence>
<feature type="region of interest" description="Disordered" evidence="1">
    <location>
        <begin position="1"/>
        <end position="32"/>
    </location>
</feature>
<dbReference type="PANTHER" id="PTHR45749">
    <property type="match status" value="1"/>
</dbReference>
<evidence type="ECO:0000259" key="3">
    <source>
        <dbReference type="Pfam" id="PF14291"/>
    </source>
</evidence>
<organism evidence="4 5">
    <name type="scientific">Callosobruchus maculatus</name>
    <name type="common">Southern cowpea weevil</name>
    <name type="synonym">Pulse bruchid</name>
    <dbReference type="NCBI Taxonomy" id="64391"/>
    <lineage>
        <taxon>Eukaryota</taxon>
        <taxon>Metazoa</taxon>
        <taxon>Ecdysozoa</taxon>
        <taxon>Arthropoda</taxon>
        <taxon>Hexapoda</taxon>
        <taxon>Insecta</taxon>
        <taxon>Pterygota</taxon>
        <taxon>Neoptera</taxon>
        <taxon>Endopterygota</taxon>
        <taxon>Coleoptera</taxon>
        <taxon>Polyphaga</taxon>
        <taxon>Cucujiformia</taxon>
        <taxon>Chrysomeloidea</taxon>
        <taxon>Chrysomelidae</taxon>
        <taxon>Bruchinae</taxon>
        <taxon>Bruchini</taxon>
        <taxon>Callosobruchus</taxon>
    </lineage>
</organism>
<name>A0A653BUG7_CALMS</name>
<dbReference type="InterPro" id="IPR008906">
    <property type="entry name" value="HATC_C_dom"/>
</dbReference>
<evidence type="ECO:0000256" key="1">
    <source>
        <dbReference type="SAM" id="MobiDB-lite"/>
    </source>
</evidence>
<dbReference type="GO" id="GO:0046983">
    <property type="term" value="F:protein dimerization activity"/>
    <property type="evidence" value="ECO:0007669"/>
    <property type="project" value="InterPro"/>
</dbReference>